<dbReference type="Proteomes" id="UP000692954">
    <property type="component" value="Unassembled WGS sequence"/>
</dbReference>
<dbReference type="AlphaFoldDB" id="A0A8S1K683"/>
<gene>
    <name evidence="1" type="ORF">PSON_ATCC_30995.1.T0040577</name>
</gene>
<dbReference type="EMBL" id="CAJJDN010000004">
    <property type="protein sequence ID" value="CAD8050307.1"/>
    <property type="molecule type" value="Genomic_DNA"/>
</dbReference>
<comment type="caution">
    <text evidence="1">The sequence shown here is derived from an EMBL/GenBank/DDBJ whole genome shotgun (WGS) entry which is preliminary data.</text>
</comment>
<keyword evidence="2" id="KW-1185">Reference proteome</keyword>
<evidence type="ECO:0000313" key="2">
    <source>
        <dbReference type="Proteomes" id="UP000692954"/>
    </source>
</evidence>
<organism evidence="1 2">
    <name type="scientific">Paramecium sonneborni</name>
    <dbReference type="NCBI Taxonomy" id="65129"/>
    <lineage>
        <taxon>Eukaryota</taxon>
        <taxon>Sar</taxon>
        <taxon>Alveolata</taxon>
        <taxon>Ciliophora</taxon>
        <taxon>Intramacronucleata</taxon>
        <taxon>Oligohymenophorea</taxon>
        <taxon>Peniculida</taxon>
        <taxon>Parameciidae</taxon>
        <taxon>Paramecium</taxon>
    </lineage>
</organism>
<sequence length="145" mass="17564">MIYKSYSKRNLKCILIVLHYVKLEKLEKIELQIFKLRLIEYKFLRMKNKDIYQKGFSEASELTRNWINNFENKLKESEEILYQQVQPKNHFLDYFQGRQYRKGGMVLIQSWNSIDLISNFNHLQELTINKGIEAVLLKESQKQKE</sequence>
<evidence type="ECO:0000313" key="1">
    <source>
        <dbReference type="EMBL" id="CAD8050307.1"/>
    </source>
</evidence>
<proteinExistence type="predicted"/>
<name>A0A8S1K683_9CILI</name>
<protein>
    <submittedName>
        <fullName evidence="1">Uncharacterized protein</fullName>
    </submittedName>
</protein>
<reference evidence="1" key="1">
    <citation type="submission" date="2021-01" db="EMBL/GenBank/DDBJ databases">
        <authorList>
            <consortium name="Genoscope - CEA"/>
            <person name="William W."/>
        </authorList>
    </citation>
    <scope>NUCLEOTIDE SEQUENCE</scope>
</reference>
<accession>A0A8S1K683</accession>